<name>A0ABD2ZG79_9GENT</name>
<dbReference type="InterPro" id="IPR013785">
    <property type="entry name" value="Aldolase_TIM"/>
</dbReference>
<gene>
    <name evidence="4" type="ORF">ACH5RR_024217</name>
</gene>
<evidence type="ECO:0000256" key="2">
    <source>
        <dbReference type="PROSITE-ProRule" id="PRU00481"/>
    </source>
</evidence>
<dbReference type="InterPro" id="IPR001852">
    <property type="entry name" value="PdxS/SNZ"/>
</dbReference>
<dbReference type="EMBL" id="JBJUIK010000010">
    <property type="protein sequence ID" value="KAL3517315.1"/>
    <property type="molecule type" value="Genomic_DNA"/>
</dbReference>
<feature type="signal peptide" evidence="3">
    <location>
        <begin position="1"/>
        <end position="18"/>
    </location>
</feature>
<sequence>MGLINLIHIHSLIGQALAQHSLGDDALNTSSSAKRKMQKEKNSDLARRARAIVQAVTHYSDPEVLAEVSCGLGEAMVGIILNDDKV</sequence>
<evidence type="ECO:0000313" key="5">
    <source>
        <dbReference type="Proteomes" id="UP001630127"/>
    </source>
</evidence>
<evidence type="ECO:0000256" key="3">
    <source>
        <dbReference type="SAM" id="SignalP"/>
    </source>
</evidence>
<dbReference type="PANTHER" id="PTHR31829">
    <property type="entry name" value="PYRIDOXAL 5'-PHOSPHATE SYNTHASE SUBUNIT SNZ1-RELATED"/>
    <property type="match status" value="1"/>
</dbReference>
<feature type="chain" id="PRO_5044862616" evidence="3">
    <location>
        <begin position="19"/>
        <end position="86"/>
    </location>
</feature>
<dbReference type="PANTHER" id="PTHR31829:SF0">
    <property type="entry name" value="PYRIDOXAL 5'-PHOSPHATE SYNTHASE SUBUNIT SNZ1-RELATED"/>
    <property type="match status" value="1"/>
</dbReference>
<comment type="similarity">
    <text evidence="2">Belongs to the PdxS/SNZ family.</text>
</comment>
<reference evidence="4 5" key="1">
    <citation type="submission" date="2024-11" db="EMBL/GenBank/DDBJ databases">
        <title>A near-complete genome assembly of Cinchona calisaya.</title>
        <authorList>
            <person name="Lian D.C."/>
            <person name="Zhao X.W."/>
            <person name="Wei L."/>
        </authorList>
    </citation>
    <scope>NUCLEOTIDE SEQUENCE [LARGE SCALE GENOMIC DNA]</scope>
    <source>
        <tissue evidence="4">Nenye</tissue>
    </source>
</reference>
<proteinExistence type="inferred from homology"/>
<dbReference type="PROSITE" id="PS51129">
    <property type="entry name" value="PDXS_SNZ_2"/>
    <property type="match status" value="1"/>
</dbReference>
<evidence type="ECO:0000256" key="1">
    <source>
        <dbReference type="ARBA" id="ARBA00037142"/>
    </source>
</evidence>
<comment type="caution">
    <text evidence="4">The sequence shown here is derived from an EMBL/GenBank/DDBJ whole genome shotgun (WGS) entry which is preliminary data.</text>
</comment>
<organism evidence="4 5">
    <name type="scientific">Cinchona calisaya</name>
    <dbReference type="NCBI Taxonomy" id="153742"/>
    <lineage>
        <taxon>Eukaryota</taxon>
        <taxon>Viridiplantae</taxon>
        <taxon>Streptophyta</taxon>
        <taxon>Embryophyta</taxon>
        <taxon>Tracheophyta</taxon>
        <taxon>Spermatophyta</taxon>
        <taxon>Magnoliopsida</taxon>
        <taxon>eudicotyledons</taxon>
        <taxon>Gunneridae</taxon>
        <taxon>Pentapetalae</taxon>
        <taxon>asterids</taxon>
        <taxon>lamiids</taxon>
        <taxon>Gentianales</taxon>
        <taxon>Rubiaceae</taxon>
        <taxon>Cinchonoideae</taxon>
        <taxon>Cinchoneae</taxon>
        <taxon>Cinchona</taxon>
    </lineage>
</organism>
<accession>A0ABD2ZG79</accession>
<evidence type="ECO:0000313" key="4">
    <source>
        <dbReference type="EMBL" id="KAL3517315.1"/>
    </source>
</evidence>
<comment type="function">
    <text evidence="1">Catalyzes the formation of pyridoxal 5'-phosphate from ribose 5-phosphate (RBP), glyceraldehyde 3-phosphate (G3P) and ammonia. The ammonia is provided by PDX2. Can also use ribulose 5-phosphate and dihydroxyacetone phosphate as substrates, resulting from enzyme-catalyzed isomerization of RBP and G3P, respectively. Also plays an indirect role in resistance to singlet oxygen-generating photosensitizers.</text>
</comment>
<dbReference type="AlphaFoldDB" id="A0ABD2ZG79"/>
<keyword evidence="3" id="KW-0732">Signal</keyword>
<protein>
    <submittedName>
        <fullName evidence="4">Uncharacterized protein</fullName>
    </submittedName>
</protein>
<dbReference type="Gene3D" id="3.20.20.70">
    <property type="entry name" value="Aldolase class I"/>
    <property type="match status" value="1"/>
</dbReference>
<dbReference type="Proteomes" id="UP001630127">
    <property type="component" value="Unassembled WGS sequence"/>
</dbReference>
<keyword evidence="5" id="KW-1185">Reference proteome</keyword>